<dbReference type="EMBL" id="KN822029">
    <property type="protein sequence ID" value="KIM64258.1"/>
    <property type="molecule type" value="Genomic_DNA"/>
</dbReference>
<dbReference type="InParanoid" id="A0A0C2ZRV0"/>
<evidence type="ECO:0000313" key="2">
    <source>
        <dbReference type="EMBL" id="KIM64258.1"/>
    </source>
</evidence>
<keyword evidence="3" id="KW-1185">Reference proteome</keyword>
<dbReference type="Pfam" id="PF11265">
    <property type="entry name" value="Med25_VWA"/>
    <property type="match status" value="1"/>
</dbReference>
<dbReference type="OrthoDB" id="7690434at2759"/>
<evidence type="ECO:0000313" key="3">
    <source>
        <dbReference type="Proteomes" id="UP000053989"/>
    </source>
</evidence>
<reference evidence="3" key="2">
    <citation type="submission" date="2015-01" db="EMBL/GenBank/DDBJ databases">
        <title>Evolutionary Origins and Diversification of the Mycorrhizal Mutualists.</title>
        <authorList>
            <consortium name="DOE Joint Genome Institute"/>
            <consortium name="Mycorrhizal Genomics Consortium"/>
            <person name="Kohler A."/>
            <person name="Kuo A."/>
            <person name="Nagy L.G."/>
            <person name="Floudas D."/>
            <person name="Copeland A."/>
            <person name="Barry K.W."/>
            <person name="Cichocki N."/>
            <person name="Veneault-Fourrey C."/>
            <person name="LaButti K."/>
            <person name="Lindquist E.A."/>
            <person name="Lipzen A."/>
            <person name="Lundell T."/>
            <person name="Morin E."/>
            <person name="Murat C."/>
            <person name="Riley R."/>
            <person name="Ohm R."/>
            <person name="Sun H."/>
            <person name="Tunlid A."/>
            <person name="Henrissat B."/>
            <person name="Grigoriev I.V."/>
            <person name="Hibbett D.S."/>
            <person name="Martin F."/>
        </authorList>
    </citation>
    <scope>NUCLEOTIDE SEQUENCE [LARGE SCALE GENOMIC DNA]</scope>
    <source>
        <strain evidence="3">Foug A</strain>
    </source>
</reference>
<dbReference type="AlphaFoldDB" id="A0A0C2ZRV0"/>
<dbReference type="HOGENOM" id="CLU_113838_0_0_1"/>
<evidence type="ECO:0000259" key="1">
    <source>
        <dbReference type="Pfam" id="PF11265"/>
    </source>
</evidence>
<sequence length="177" mass="19389">MSAAPEQGQDLVAVACVVEGSFVLASEWPRVLTEYITPLLKRLHDLHHNHQFRLAFVTYGAANTRPSPLLEKRFFSDISLVMKELRADPSKFGIGNTSCGGSRGLSALEGLVAAIELFDILGNSSVSPQKDNRSIISHLLHIAASPPDNAQRPQCNTLQYLDSVTWDTIPTELKKGH</sequence>
<dbReference type="Proteomes" id="UP000053989">
    <property type="component" value="Unassembled WGS sequence"/>
</dbReference>
<organism evidence="2 3">
    <name type="scientific">Scleroderma citrinum Foug A</name>
    <dbReference type="NCBI Taxonomy" id="1036808"/>
    <lineage>
        <taxon>Eukaryota</taxon>
        <taxon>Fungi</taxon>
        <taxon>Dikarya</taxon>
        <taxon>Basidiomycota</taxon>
        <taxon>Agaricomycotina</taxon>
        <taxon>Agaricomycetes</taxon>
        <taxon>Agaricomycetidae</taxon>
        <taxon>Boletales</taxon>
        <taxon>Sclerodermatineae</taxon>
        <taxon>Sclerodermataceae</taxon>
        <taxon>Scleroderma</taxon>
    </lineage>
</organism>
<reference evidence="2 3" key="1">
    <citation type="submission" date="2014-04" db="EMBL/GenBank/DDBJ databases">
        <authorList>
            <consortium name="DOE Joint Genome Institute"/>
            <person name="Kuo A."/>
            <person name="Kohler A."/>
            <person name="Nagy L.G."/>
            <person name="Floudas D."/>
            <person name="Copeland A."/>
            <person name="Barry K.W."/>
            <person name="Cichocki N."/>
            <person name="Veneault-Fourrey C."/>
            <person name="LaButti K."/>
            <person name="Lindquist E.A."/>
            <person name="Lipzen A."/>
            <person name="Lundell T."/>
            <person name="Morin E."/>
            <person name="Murat C."/>
            <person name="Sun H."/>
            <person name="Tunlid A."/>
            <person name="Henrissat B."/>
            <person name="Grigoriev I.V."/>
            <person name="Hibbett D.S."/>
            <person name="Martin F."/>
            <person name="Nordberg H.P."/>
            <person name="Cantor M.N."/>
            <person name="Hua S.X."/>
        </authorList>
    </citation>
    <scope>NUCLEOTIDE SEQUENCE [LARGE SCALE GENOMIC DNA]</scope>
    <source>
        <strain evidence="2 3">Foug A</strain>
    </source>
</reference>
<dbReference type="InterPro" id="IPR021419">
    <property type="entry name" value="Mediator_Med25_VWA"/>
</dbReference>
<accession>A0A0C2ZRV0</accession>
<protein>
    <recommendedName>
        <fullName evidence="1">Mediator of RNA polymerase II transcription subunit 25 von Willebrand factor type A domain-containing protein</fullName>
    </recommendedName>
</protein>
<feature type="domain" description="Mediator of RNA polymerase II transcription subunit 25 von Willebrand factor type A" evidence="1">
    <location>
        <begin position="13"/>
        <end position="161"/>
    </location>
</feature>
<proteinExistence type="predicted"/>
<name>A0A0C2ZRV0_9AGAM</name>
<gene>
    <name evidence="2" type="ORF">SCLCIDRAFT_1213358</name>
</gene>